<dbReference type="SUPFAM" id="SSF46689">
    <property type="entry name" value="Homeodomain-like"/>
    <property type="match status" value="1"/>
</dbReference>
<feature type="compositionally biased region" description="Basic and acidic residues" evidence="3">
    <location>
        <begin position="498"/>
        <end position="510"/>
    </location>
</feature>
<dbReference type="Proteomes" id="UP001154282">
    <property type="component" value="Unassembled WGS sequence"/>
</dbReference>
<dbReference type="Gene3D" id="1.10.10.60">
    <property type="entry name" value="Homeodomain-like"/>
    <property type="match status" value="1"/>
</dbReference>
<feature type="compositionally biased region" description="Basic and acidic residues" evidence="3">
    <location>
        <begin position="606"/>
        <end position="626"/>
    </location>
</feature>
<keyword evidence="7" id="KW-1185">Reference proteome</keyword>
<feature type="compositionally biased region" description="Low complexity" evidence="3">
    <location>
        <begin position="469"/>
        <end position="482"/>
    </location>
</feature>
<evidence type="ECO:0000256" key="3">
    <source>
        <dbReference type="SAM" id="MobiDB-lite"/>
    </source>
</evidence>
<dbReference type="EMBL" id="CAMGYJ010000004">
    <property type="protein sequence ID" value="CAI0406043.1"/>
    <property type="molecule type" value="Genomic_DNA"/>
</dbReference>
<comment type="subcellular location">
    <subcellularLocation>
        <location evidence="1">Nucleus</location>
    </subcellularLocation>
</comment>
<sequence length="676" mass="72070">MIEKTKKKGNHKRARISEEDISVVLERYTATTVLALLQEVGQLEGVKIDWNAIVKKTSSGISSVRECQMLWRHLAYRHCLSDNLEDGAQLQDNDSDLEYELEAYPEVSGEASAEAAACVKVLMASGLPTDANQANAGTVEAPLTINIPNSHSFRATSENSQPAARGMNITIPVSVQKQPMPLLAASEGMDINGSQIGYSQSKRKRKPWSEAEDLELIAAVRKYGEGNWANIVKSEFMGGRTPSQLSQRWGVIRKKNITNVKQLTNSSDSIRSEKHLATRHAMNMALDRPPRLSFMNNNTGGGTTFASTRAVPSVTSNESPVAVNQEPPLKCPAVTKITNNNTGGGTTFASTKAVPPLSSNESSVAAKQEPPQKRLAVKKFQLMDPAANKGAAAAATRQNLASDPVRAAAVAAGARIASQSDAASLLKAAQANNAVHIMAKPGPPGRPTVLSGSSTHSETRPKVNQLPLPTSSSGLRQSPSPSIVQRPPTSMKILSVKSRSELPQVRDGKTVEGCIKVCSSSPEGAGKAKVQQEGGGHGEQVKNDDRTASGNTDPKQNGKVPVARNPGPLILNKVNVENGKVGPLEKKPQESRKEDESKNNGSCSSKESEKKQPATQGREENDENRSMNKQQQQQDAPKIGSGNGCSEKMEKVGRAGEGAGNQVQADKDGVKAEKSS</sequence>
<name>A0AAV0J818_9ROSI</name>
<comment type="caution">
    <text evidence="6">The sequence shown here is derived from an EMBL/GenBank/DDBJ whole genome shotgun (WGS) entry which is preliminary data.</text>
</comment>
<feature type="region of interest" description="Disordered" evidence="3">
    <location>
        <begin position="437"/>
        <end position="676"/>
    </location>
</feature>
<feature type="compositionally biased region" description="Basic and acidic residues" evidence="3">
    <location>
        <begin position="583"/>
        <end position="598"/>
    </location>
</feature>
<dbReference type="CDD" id="cd11660">
    <property type="entry name" value="SANT_TRF"/>
    <property type="match status" value="1"/>
</dbReference>
<keyword evidence="2" id="KW-0539">Nucleus</keyword>
<dbReference type="InterPro" id="IPR001005">
    <property type="entry name" value="SANT/Myb"/>
</dbReference>
<proteinExistence type="predicted"/>
<protein>
    <submittedName>
        <fullName evidence="6">Uncharacterized protein</fullName>
    </submittedName>
</protein>
<dbReference type="PROSITE" id="PS51294">
    <property type="entry name" value="HTH_MYB"/>
    <property type="match status" value="1"/>
</dbReference>
<dbReference type="AlphaFoldDB" id="A0AAV0J818"/>
<evidence type="ECO:0000256" key="1">
    <source>
        <dbReference type="ARBA" id="ARBA00004123"/>
    </source>
</evidence>
<accession>A0AAV0J818</accession>
<dbReference type="Pfam" id="PF00249">
    <property type="entry name" value="Myb_DNA-binding"/>
    <property type="match status" value="1"/>
</dbReference>
<evidence type="ECO:0000313" key="7">
    <source>
        <dbReference type="Proteomes" id="UP001154282"/>
    </source>
</evidence>
<dbReference type="PANTHER" id="PTHR47206:SF1">
    <property type="entry name" value="HOMEODOMAIN-LIKE SUPERFAMILY PROTEIN"/>
    <property type="match status" value="1"/>
</dbReference>
<evidence type="ECO:0000313" key="6">
    <source>
        <dbReference type="EMBL" id="CAI0406043.1"/>
    </source>
</evidence>
<dbReference type="PROSITE" id="PS50090">
    <property type="entry name" value="MYB_LIKE"/>
    <property type="match status" value="1"/>
</dbReference>
<evidence type="ECO:0000256" key="2">
    <source>
        <dbReference type="ARBA" id="ARBA00023242"/>
    </source>
</evidence>
<dbReference type="InterPro" id="IPR009057">
    <property type="entry name" value="Homeodomain-like_sf"/>
</dbReference>
<gene>
    <name evidence="6" type="ORF">LITE_LOCUS13071</name>
</gene>
<dbReference type="InterPro" id="IPR017930">
    <property type="entry name" value="Myb_dom"/>
</dbReference>
<dbReference type="PANTHER" id="PTHR47206">
    <property type="entry name" value="HOMEODOMAIN-LIKE SUPERFAMILY PROTEIN"/>
    <property type="match status" value="1"/>
</dbReference>
<dbReference type="SMART" id="SM00717">
    <property type="entry name" value="SANT"/>
    <property type="match status" value="1"/>
</dbReference>
<feature type="domain" description="HTH myb-type" evidence="5">
    <location>
        <begin position="200"/>
        <end position="257"/>
    </location>
</feature>
<evidence type="ECO:0000259" key="5">
    <source>
        <dbReference type="PROSITE" id="PS51294"/>
    </source>
</evidence>
<organism evidence="6 7">
    <name type="scientific">Linum tenue</name>
    <dbReference type="NCBI Taxonomy" id="586396"/>
    <lineage>
        <taxon>Eukaryota</taxon>
        <taxon>Viridiplantae</taxon>
        <taxon>Streptophyta</taxon>
        <taxon>Embryophyta</taxon>
        <taxon>Tracheophyta</taxon>
        <taxon>Spermatophyta</taxon>
        <taxon>Magnoliopsida</taxon>
        <taxon>eudicotyledons</taxon>
        <taxon>Gunneridae</taxon>
        <taxon>Pentapetalae</taxon>
        <taxon>rosids</taxon>
        <taxon>fabids</taxon>
        <taxon>Malpighiales</taxon>
        <taxon>Linaceae</taxon>
        <taxon>Linum</taxon>
    </lineage>
</organism>
<feature type="domain" description="Myb-like" evidence="4">
    <location>
        <begin position="200"/>
        <end position="249"/>
    </location>
</feature>
<reference evidence="6" key="1">
    <citation type="submission" date="2022-08" db="EMBL/GenBank/DDBJ databases">
        <authorList>
            <person name="Gutierrez-Valencia J."/>
        </authorList>
    </citation>
    <scope>NUCLEOTIDE SEQUENCE</scope>
</reference>
<feature type="region of interest" description="Disordered" evidence="3">
    <location>
        <begin position="352"/>
        <end position="371"/>
    </location>
</feature>
<dbReference type="GO" id="GO:0005634">
    <property type="term" value="C:nucleus"/>
    <property type="evidence" value="ECO:0007669"/>
    <property type="project" value="UniProtKB-SubCell"/>
</dbReference>
<feature type="compositionally biased region" description="Basic and acidic residues" evidence="3">
    <location>
        <begin position="665"/>
        <end position="676"/>
    </location>
</feature>
<evidence type="ECO:0000259" key="4">
    <source>
        <dbReference type="PROSITE" id="PS50090"/>
    </source>
</evidence>